<feature type="coiled-coil region" evidence="1">
    <location>
        <begin position="727"/>
        <end position="776"/>
    </location>
</feature>
<keyword evidence="1" id="KW-0175">Coiled coil</keyword>
<evidence type="ECO:0000256" key="1">
    <source>
        <dbReference type="SAM" id="Coils"/>
    </source>
</evidence>
<keyword evidence="2" id="KW-1133">Transmembrane helix</keyword>
<feature type="transmembrane region" description="Helical" evidence="2">
    <location>
        <begin position="636"/>
        <end position="660"/>
    </location>
</feature>
<keyword evidence="4" id="KW-1185">Reference proteome</keyword>
<keyword evidence="2" id="KW-0812">Transmembrane</keyword>
<proteinExistence type="predicted"/>
<feature type="transmembrane region" description="Helical" evidence="2">
    <location>
        <begin position="603"/>
        <end position="629"/>
    </location>
</feature>
<comment type="caution">
    <text evidence="3">The sequence shown here is derived from an EMBL/GenBank/DDBJ whole genome shotgun (WGS) entry which is preliminary data.</text>
</comment>
<protein>
    <submittedName>
        <fullName evidence="3">Uncharacterized protein</fullName>
    </submittedName>
</protein>
<evidence type="ECO:0000313" key="4">
    <source>
        <dbReference type="Proteomes" id="UP001055185"/>
    </source>
</evidence>
<dbReference type="AlphaFoldDB" id="A0AA37IYM8"/>
<sequence>MSEKESESAQVYVTPELTEQKYDLDRIIFDLDAQMDLLSSHADGGDYLAAIGSGLICGILDVVWGGTFDLRRGREWSSNQIEQFVVKVSRLTGYPGEDLQGAVRFLEKQFCIPSDKNTPDFGGGLQHHLRDFAHHPTAAGLVFSLLTQFTQKAYGTDTNGAFVIVPVPKEALGLIGKNIPEKLFNGVVVWFFHLVSDMAGSSSTAGKTGGTGIPGPLLAMAKEMAALPVFQDKDGKNQLSVFLSKLFNGTLLAEHDENGKILKDTKLQMDLRGELGLLAELARQALPVAANECMVRVFYMIRRLSAAIQERKADSWQSLKTLDWQKILPVHSPALTRMLTVATGVFTTVDFSAALIGPGKWWVCVNYAGIGRFAVAIGQDVAVGLRARDLKLLRRMYEEIRRNTFRQEDADLYERIGCGMGQMEFGLTMEQVEILYNIEALKTEYDAEHTQWPIHREALKSLKREWLQEWKNYISAGLPSFLQVDHAVMHWYTKEELIRKIEENEPQKPWLRLVLLEAMLFEPYYPLSTEQVKKGKETKEIPSTKYKDLNGPAGYNQKDGDTFLEEFLTGSYYQKGTIARLRKSYQKAIREMKETLKTAITSMGVAAGIALAAVAAAGMFAPAIAVVLVGSNFAGLSGAALTSACLAYLGGGAIAAGGAGMAGGTIAIVGGGAVLGLGAGSAVGGGMTALSLAGKKNTILQSAKLMVSVEEIFLNGEKDLAYSTSVYEQYVKKIESIEKSVVELRLKADVAEAAEKKKLNEQIKEAEDSVRAMRIARKSMNRFISSFEVGLSADTGEPR</sequence>
<feature type="transmembrane region" description="Helical" evidence="2">
    <location>
        <begin position="666"/>
        <end position="692"/>
    </location>
</feature>
<dbReference type="EMBL" id="BQKV01000038">
    <property type="protein sequence ID" value="GJN64643.1"/>
    <property type="molecule type" value="Genomic_DNA"/>
</dbReference>
<dbReference type="Proteomes" id="UP001055185">
    <property type="component" value="Unassembled WGS sequence"/>
</dbReference>
<gene>
    <name evidence="3" type="ORF">JCM17207_12680</name>
</gene>
<organism evidence="3 4">
    <name type="scientific">Faecalibacterium gallinarum</name>
    <dbReference type="NCBI Taxonomy" id="2903556"/>
    <lineage>
        <taxon>Bacteria</taxon>
        <taxon>Bacillati</taxon>
        <taxon>Bacillota</taxon>
        <taxon>Clostridia</taxon>
        <taxon>Eubacteriales</taxon>
        <taxon>Oscillospiraceae</taxon>
        <taxon>Faecalibacterium</taxon>
    </lineage>
</organism>
<evidence type="ECO:0000256" key="2">
    <source>
        <dbReference type="SAM" id="Phobius"/>
    </source>
</evidence>
<name>A0AA37IYM8_9FIRM</name>
<accession>A0AA37IYM8</accession>
<dbReference type="RefSeq" id="WP_238316837.1">
    <property type="nucleotide sequence ID" value="NZ_BQKV01000038.1"/>
</dbReference>
<keyword evidence="2" id="KW-0472">Membrane</keyword>
<evidence type="ECO:0000313" key="3">
    <source>
        <dbReference type="EMBL" id="GJN64643.1"/>
    </source>
</evidence>
<reference evidence="3" key="1">
    <citation type="journal article" date="2022" name="Int. J. Syst. Evol. Microbiol.">
        <title>Genome-based, phenotypic and chemotaxonomic classification of Faecalibacterium strains: proposal of three novel species Faecalibacterium duncaniae sp. nov., Faecalibacterium hattorii sp. nov. and Faecalibacterium gallinarum sp. nov. .</title>
        <authorList>
            <person name="Sakamoto M."/>
            <person name="Sakurai N."/>
            <person name="Tanno H."/>
            <person name="Iino T."/>
            <person name="Ohkuma M."/>
            <person name="Endo A."/>
        </authorList>
    </citation>
    <scope>NUCLEOTIDE SEQUENCE</scope>
    <source>
        <strain evidence="3">JCM 17207</strain>
    </source>
</reference>